<reference evidence="3 4" key="1">
    <citation type="submission" date="2024-06" db="EMBL/GenBank/DDBJ databases">
        <title>The draft genome of Grus japonensis, version 3.</title>
        <authorList>
            <person name="Nabeshima K."/>
            <person name="Suzuki S."/>
            <person name="Onuma M."/>
        </authorList>
    </citation>
    <scope>NUCLEOTIDE SEQUENCE [LARGE SCALE GENOMIC DNA]</scope>
    <source>
        <strain evidence="3 4">451A</strain>
    </source>
</reference>
<evidence type="ECO:0000256" key="1">
    <source>
        <dbReference type="SAM" id="MobiDB-lite"/>
    </source>
</evidence>
<keyword evidence="2" id="KW-0812">Transmembrane</keyword>
<feature type="region of interest" description="Disordered" evidence="1">
    <location>
        <begin position="294"/>
        <end position="318"/>
    </location>
</feature>
<accession>A0ABC9VUH0</accession>
<keyword evidence="2" id="KW-0472">Membrane</keyword>
<dbReference type="EMBL" id="BAAFJT010000001">
    <property type="protein sequence ID" value="GAB0176838.1"/>
    <property type="molecule type" value="Genomic_DNA"/>
</dbReference>
<protein>
    <submittedName>
        <fullName evidence="3">Cytokine receptor common subunit beta-like</fullName>
    </submittedName>
</protein>
<dbReference type="Proteomes" id="UP001623348">
    <property type="component" value="Unassembled WGS sequence"/>
</dbReference>
<sequence length="422" mass="46164">MLMKEVSGNDLLLIFFPTPLHKDLTSFVLRKLVVVRQQENFDERRQEEIVLPPVVLPVMLPALLITLLVVAYCSSKYFLRKKKMWEEKIPNPSKSLLIQSYQGEAASQRPASLVPFNGQNTSEEVEQINCLQVLDGMTKSPAEFHGAEAKTVQFSCVTLAPQNSCQTSGVLHETSLSLSTLVCPLDQTAGPSCLFARHPCKSAHASTASQTCLAFNGPYLYSPVMSSQPDMRQTLEVDPVGVREKSGSLQYVTLPKEDCSQAPHRQEQPGVGPPQPFLLPDQKEMMQHLNNEKQVSPAPPAWGEGMNVRTEEQKSPKALSCIASPQQRPLEYITPESLLLPSASDSSPPPPVTAGELPRDSQEPQPRSDHSCHEFSPGKTGVTVPVSGQAPTSSPELCLDVFGDPLGLHGHSEPTKMSLPIF</sequence>
<feature type="compositionally biased region" description="Basic and acidic residues" evidence="1">
    <location>
        <begin position="357"/>
        <end position="373"/>
    </location>
</feature>
<keyword evidence="4" id="KW-1185">Reference proteome</keyword>
<feature type="region of interest" description="Disordered" evidence="1">
    <location>
        <begin position="339"/>
        <end position="396"/>
    </location>
</feature>
<dbReference type="AlphaFoldDB" id="A0ABC9VUH0"/>
<evidence type="ECO:0000313" key="3">
    <source>
        <dbReference type="EMBL" id="GAB0176838.1"/>
    </source>
</evidence>
<gene>
    <name evidence="3" type="ORF">GRJ2_000149000</name>
</gene>
<proteinExistence type="predicted"/>
<comment type="caution">
    <text evidence="3">The sequence shown here is derived from an EMBL/GenBank/DDBJ whole genome shotgun (WGS) entry which is preliminary data.</text>
</comment>
<organism evidence="3 4">
    <name type="scientific">Grus japonensis</name>
    <name type="common">Japanese crane</name>
    <name type="synonym">Red-crowned crane</name>
    <dbReference type="NCBI Taxonomy" id="30415"/>
    <lineage>
        <taxon>Eukaryota</taxon>
        <taxon>Metazoa</taxon>
        <taxon>Chordata</taxon>
        <taxon>Craniata</taxon>
        <taxon>Vertebrata</taxon>
        <taxon>Euteleostomi</taxon>
        <taxon>Archelosauria</taxon>
        <taxon>Archosauria</taxon>
        <taxon>Dinosauria</taxon>
        <taxon>Saurischia</taxon>
        <taxon>Theropoda</taxon>
        <taxon>Coelurosauria</taxon>
        <taxon>Aves</taxon>
        <taxon>Neognathae</taxon>
        <taxon>Neoaves</taxon>
        <taxon>Gruiformes</taxon>
        <taxon>Gruidae</taxon>
        <taxon>Grus</taxon>
    </lineage>
</organism>
<feature type="transmembrane region" description="Helical" evidence="2">
    <location>
        <begin position="54"/>
        <end position="74"/>
    </location>
</feature>
<evidence type="ECO:0000313" key="4">
    <source>
        <dbReference type="Proteomes" id="UP001623348"/>
    </source>
</evidence>
<evidence type="ECO:0000256" key="2">
    <source>
        <dbReference type="SAM" id="Phobius"/>
    </source>
</evidence>
<keyword evidence="2" id="KW-1133">Transmembrane helix</keyword>
<name>A0ABC9VUH0_GRUJA</name>